<dbReference type="EMBL" id="JBHUEN010000053">
    <property type="protein sequence ID" value="MFD1883713.1"/>
    <property type="molecule type" value="Genomic_DNA"/>
</dbReference>
<organism evidence="5 6">
    <name type="scientific">Paracoccus pacificus</name>
    <dbReference type="NCBI Taxonomy" id="1463598"/>
    <lineage>
        <taxon>Bacteria</taxon>
        <taxon>Pseudomonadati</taxon>
        <taxon>Pseudomonadota</taxon>
        <taxon>Alphaproteobacteria</taxon>
        <taxon>Rhodobacterales</taxon>
        <taxon>Paracoccaceae</taxon>
        <taxon>Paracoccus</taxon>
    </lineage>
</organism>
<dbReference type="Proteomes" id="UP001597213">
    <property type="component" value="Unassembled WGS sequence"/>
</dbReference>
<dbReference type="Gene3D" id="1.10.287.470">
    <property type="entry name" value="Helix hairpin bin"/>
    <property type="match status" value="1"/>
</dbReference>
<keyword evidence="2" id="KW-0175">Coiled coil</keyword>
<dbReference type="SUPFAM" id="SSF111369">
    <property type="entry name" value="HlyD-like secretion proteins"/>
    <property type="match status" value="1"/>
</dbReference>
<sequence>MTIRSAIPTVTVVPALLTVAALTLTAVPQTALAEGFRWPWSQEAAAPAAPPPPRPVVTERVSELPPVQYGTPGVIQARNEVQLGFQTLGRMVSRPVDLGDEVKKGDTLAELDPGDLEGDVRAATAAVDSAKVQLDTARSTAERTRELSSRGISSASQVEAAEQALTSAQAAFDQAEAQLASARDARGFAELTAPFNGVVSKVLTDPGAVVSAGEPILVLSGVGAREAVVDLPETVLSALDPKARFAVWNQTAPDVTTGATLDRIEPLADAATRTRRVYLALEDGSIFRLGSLIRARLANSASATTSLSLPESAVLKRDDGSSAVWVVNRPGAEPGGTDQMGSDQTAQGQTGSGQTGADQTRTDQTGTNQTGTVTLTPITVAPGPNLIAGRLRVTDGLTEGQEVVVRGIHSLQEGQQVGKGITE</sequence>
<dbReference type="InterPro" id="IPR058625">
    <property type="entry name" value="MdtA-like_BSH"/>
</dbReference>
<evidence type="ECO:0000313" key="5">
    <source>
        <dbReference type="EMBL" id="MFD1883713.1"/>
    </source>
</evidence>
<feature type="coiled-coil region" evidence="2">
    <location>
        <begin position="158"/>
        <end position="185"/>
    </location>
</feature>
<feature type="region of interest" description="Disordered" evidence="3">
    <location>
        <begin position="326"/>
        <end position="377"/>
    </location>
</feature>
<evidence type="ECO:0000313" key="6">
    <source>
        <dbReference type="Proteomes" id="UP001597213"/>
    </source>
</evidence>
<dbReference type="NCBIfam" id="TIGR01730">
    <property type="entry name" value="RND_mfp"/>
    <property type="match status" value="1"/>
</dbReference>
<gene>
    <name evidence="5" type="ORF">ACFSCT_18545</name>
</gene>
<dbReference type="InterPro" id="IPR006143">
    <property type="entry name" value="RND_pump_MFP"/>
</dbReference>
<dbReference type="RefSeq" id="WP_379145268.1">
    <property type="nucleotide sequence ID" value="NZ_JBHUEN010000053.1"/>
</dbReference>
<dbReference type="Pfam" id="PF25917">
    <property type="entry name" value="BSH_RND"/>
    <property type="match status" value="1"/>
</dbReference>
<evidence type="ECO:0000259" key="4">
    <source>
        <dbReference type="Pfam" id="PF25917"/>
    </source>
</evidence>
<dbReference type="Gene3D" id="2.40.420.20">
    <property type="match status" value="1"/>
</dbReference>
<feature type="domain" description="Multidrug resistance protein MdtA-like barrel-sandwich hybrid" evidence="4">
    <location>
        <begin position="80"/>
        <end position="215"/>
    </location>
</feature>
<evidence type="ECO:0000256" key="3">
    <source>
        <dbReference type="SAM" id="MobiDB-lite"/>
    </source>
</evidence>
<keyword evidence="6" id="KW-1185">Reference proteome</keyword>
<evidence type="ECO:0000256" key="1">
    <source>
        <dbReference type="ARBA" id="ARBA00009477"/>
    </source>
</evidence>
<dbReference type="Gene3D" id="2.40.50.100">
    <property type="match status" value="1"/>
</dbReference>
<feature type="compositionally biased region" description="Low complexity" evidence="3">
    <location>
        <begin position="355"/>
        <end position="376"/>
    </location>
</feature>
<dbReference type="PANTHER" id="PTHR30469:SF15">
    <property type="entry name" value="HLYD FAMILY OF SECRETION PROTEINS"/>
    <property type="match status" value="1"/>
</dbReference>
<accession>A0ABW4RDR9</accession>
<comment type="caution">
    <text evidence="5">The sequence shown here is derived from an EMBL/GenBank/DDBJ whole genome shotgun (WGS) entry which is preliminary data.</text>
</comment>
<evidence type="ECO:0000256" key="2">
    <source>
        <dbReference type="SAM" id="Coils"/>
    </source>
</evidence>
<protein>
    <submittedName>
        <fullName evidence="5">Efflux RND transporter periplasmic adaptor subunit</fullName>
    </submittedName>
</protein>
<reference evidence="6" key="1">
    <citation type="journal article" date="2019" name="Int. J. Syst. Evol. Microbiol.">
        <title>The Global Catalogue of Microorganisms (GCM) 10K type strain sequencing project: providing services to taxonomists for standard genome sequencing and annotation.</title>
        <authorList>
            <consortium name="The Broad Institute Genomics Platform"/>
            <consortium name="The Broad Institute Genome Sequencing Center for Infectious Disease"/>
            <person name="Wu L."/>
            <person name="Ma J."/>
        </authorList>
    </citation>
    <scope>NUCLEOTIDE SEQUENCE [LARGE SCALE GENOMIC DNA]</scope>
    <source>
        <strain evidence="6">CCUG 56029</strain>
    </source>
</reference>
<name>A0ABW4RDR9_9RHOB</name>
<proteinExistence type="inferred from homology"/>
<dbReference type="PANTHER" id="PTHR30469">
    <property type="entry name" value="MULTIDRUG RESISTANCE PROTEIN MDTA"/>
    <property type="match status" value="1"/>
</dbReference>
<dbReference type="Gene3D" id="2.40.30.170">
    <property type="match status" value="1"/>
</dbReference>
<comment type="similarity">
    <text evidence="1">Belongs to the membrane fusion protein (MFP) (TC 8.A.1) family.</text>
</comment>